<dbReference type="GO" id="GO:0005576">
    <property type="term" value="C:extracellular region"/>
    <property type="evidence" value="ECO:0007669"/>
    <property type="project" value="InterPro"/>
</dbReference>
<evidence type="ECO:0000313" key="5">
    <source>
        <dbReference type="Proteomes" id="UP000305067"/>
    </source>
</evidence>
<dbReference type="GO" id="GO:0004553">
    <property type="term" value="F:hydrolase activity, hydrolyzing O-glycosyl compounds"/>
    <property type="evidence" value="ECO:0007669"/>
    <property type="project" value="InterPro"/>
</dbReference>
<feature type="domain" description="Chitin-binding type-3" evidence="3">
    <location>
        <begin position="4"/>
        <end position="44"/>
    </location>
</feature>
<dbReference type="Pfam" id="PF11901">
    <property type="entry name" value="DM9"/>
    <property type="match status" value="1"/>
</dbReference>
<dbReference type="InterPro" id="IPR036573">
    <property type="entry name" value="CBM_sf_5/12"/>
</dbReference>
<feature type="compositionally biased region" description="Low complexity" evidence="2">
    <location>
        <begin position="98"/>
        <end position="116"/>
    </location>
</feature>
<dbReference type="OrthoDB" id="2142040at2759"/>
<evidence type="ECO:0000256" key="2">
    <source>
        <dbReference type="SAM" id="MobiDB-lite"/>
    </source>
</evidence>
<dbReference type="GO" id="GO:0030246">
    <property type="term" value="F:carbohydrate binding"/>
    <property type="evidence" value="ECO:0007669"/>
    <property type="project" value="InterPro"/>
</dbReference>
<dbReference type="SMART" id="SM00696">
    <property type="entry name" value="DM9"/>
    <property type="match status" value="2"/>
</dbReference>
<dbReference type="GO" id="GO:0005975">
    <property type="term" value="P:carbohydrate metabolic process"/>
    <property type="evidence" value="ECO:0007669"/>
    <property type="project" value="InterPro"/>
</dbReference>
<dbReference type="Proteomes" id="UP000305067">
    <property type="component" value="Unassembled WGS sequence"/>
</dbReference>
<feature type="compositionally biased region" description="Basic and acidic residues" evidence="2">
    <location>
        <begin position="118"/>
        <end position="138"/>
    </location>
</feature>
<gene>
    <name evidence="4" type="ORF">BDV98DRAFT_562951</name>
</gene>
<dbReference type="InterPro" id="IPR003610">
    <property type="entry name" value="CBM5/12"/>
</dbReference>
<protein>
    <recommendedName>
        <fullName evidence="3">Chitin-binding type-3 domain-containing protein</fullName>
    </recommendedName>
</protein>
<proteinExistence type="predicted"/>
<dbReference type="PANTHER" id="PTHR31649">
    <property type="entry name" value="AGAP009604-PA"/>
    <property type="match status" value="1"/>
</dbReference>
<dbReference type="PANTHER" id="PTHR31649:SF1">
    <property type="entry name" value="FARNESOIC ACID O-METHYL TRANSFERASE DOMAIN-CONTAINING PROTEIN"/>
    <property type="match status" value="1"/>
</dbReference>
<feature type="region of interest" description="Disordered" evidence="2">
    <location>
        <begin position="29"/>
        <end position="138"/>
    </location>
</feature>
<evidence type="ECO:0000313" key="4">
    <source>
        <dbReference type="EMBL" id="TFL04865.1"/>
    </source>
</evidence>
<dbReference type="STRING" id="1884261.A0A5C3QSB1"/>
<feature type="compositionally biased region" description="Gly residues" evidence="2">
    <location>
        <begin position="47"/>
        <end position="97"/>
    </location>
</feature>
<evidence type="ECO:0000259" key="3">
    <source>
        <dbReference type="Pfam" id="PF02839"/>
    </source>
</evidence>
<keyword evidence="5" id="KW-1185">Reference proteome</keyword>
<reference evidence="4 5" key="1">
    <citation type="journal article" date="2019" name="Nat. Ecol. Evol.">
        <title>Megaphylogeny resolves global patterns of mushroom evolution.</title>
        <authorList>
            <person name="Varga T."/>
            <person name="Krizsan K."/>
            <person name="Foldi C."/>
            <person name="Dima B."/>
            <person name="Sanchez-Garcia M."/>
            <person name="Sanchez-Ramirez S."/>
            <person name="Szollosi G.J."/>
            <person name="Szarkandi J.G."/>
            <person name="Papp V."/>
            <person name="Albert L."/>
            <person name="Andreopoulos W."/>
            <person name="Angelini C."/>
            <person name="Antonin V."/>
            <person name="Barry K.W."/>
            <person name="Bougher N.L."/>
            <person name="Buchanan P."/>
            <person name="Buyck B."/>
            <person name="Bense V."/>
            <person name="Catcheside P."/>
            <person name="Chovatia M."/>
            <person name="Cooper J."/>
            <person name="Damon W."/>
            <person name="Desjardin D."/>
            <person name="Finy P."/>
            <person name="Geml J."/>
            <person name="Haridas S."/>
            <person name="Hughes K."/>
            <person name="Justo A."/>
            <person name="Karasinski D."/>
            <person name="Kautmanova I."/>
            <person name="Kiss B."/>
            <person name="Kocsube S."/>
            <person name="Kotiranta H."/>
            <person name="LaButti K.M."/>
            <person name="Lechner B.E."/>
            <person name="Liimatainen K."/>
            <person name="Lipzen A."/>
            <person name="Lukacs Z."/>
            <person name="Mihaltcheva S."/>
            <person name="Morgado L.N."/>
            <person name="Niskanen T."/>
            <person name="Noordeloos M.E."/>
            <person name="Ohm R.A."/>
            <person name="Ortiz-Santana B."/>
            <person name="Ovrebo C."/>
            <person name="Racz N."/>
            <person name="Riley R."/>
            <person name="Savchenko A."/>
            <person name="Shiryaev A."/>
            <person name="Soop K."/>
            <person name="Spirin V."/>
            <person name="Szebenyi C."/>
            <person name="Tomsovsky M."/>
            <person name="Tulloss R.E."/>
            <person name="Uehling J."/>
            <person name="Grigoriev I.V."/>
            <person name="Vagvolgyi C."/>
            <person name="Papp T."/>
            <person name="Martin F.M."/>
            <person name="Miettinen O."/>
            <person name="Hibbett D.S."/>
            <person name="Nagy L.G."/>
        </authorList>
    </citation>
    <scope>NUCLEOTIDE SEQUENCE [LARGE SCALE GENOMIC DNA]</scope>
    <source>
        <strain evidence="4 5">CBS 309.79</strain>
    </source>
</reference>
<keyword evidence="1" id="KW-0378">Hydrolase</keyword>
<dbReference type="InterPro" id="IPR006616">
    <property type="entry name" value="DM9_repeat"/>
</dbReference>
<dbReference type="CDD" id="cd12214">
    <property type="entry name" value="ChiA1_BD"/>
    <property type="match status" value="1"/>
</dbReference>
<organism evidence="4 5">
    <name type="scientific">Pterulicium gracile</name>
    <dbReference type="NCBI Taxonomy" id="1884261"/>
    <lineage>
        <taxon>Eukaryota</taxon>
        <taxon>Fungi</taxon>
        <taxon>Dikarya</taxon>
        <taxon>Basidiomycota</taxon>
        <taxon>Agaricomycotina</taxon>
        <taxon>Agaricomycetes</taxon>
        <taxon>Agaricomycetidae</taxon>
        <taxon>Agaricales</taxon>
        <taxon>Pleurotineae</taxon>
        <taxon>Pterulaceae</taxon>
        <taxon>Pterulicium</taxon>
    </lineage>
</organism>
<accession>A0A5C3QSB1</accession>
<dbReference type="SUPFAM" id="SSF51055">
    <property type="entry name" value="Carbohydrate binding domain"/>
    <property type="match status" value="1"/>
</dbReference>
<dbReference type="Gene3D" id="2.10.10.20">
    <property type="entry name" value="Carbohydrate-binding module superfamily 5/12"/>
    <property type="match status" value="1"/>
</dbReference>
<dbReference type="EMBL" id="ML178818">
    <property type="protein sequence ID" value="TFL04865.1"/>
    <property type="molecule type" value="Genomic_DNA"/>
</dbReference>
<name>A0A5C3QSB1_9AGAR</name>
<dbReference type="Pfam" id="PF02839">
    <property type="entry name" value="CBM_5_12"/>
    <property type="match status" value="1"/>
</dbReference>
<dbReference type="AlphaFoldDB" id="A0A5C3QSB1"/>
<sequence length="348" mass="38114">MTYWQPGTQYNLNDVVEYEGSRYKIIQAHRSQSDWTPPNTPALWGRMSGGSGGHGGHGQGHGQGQGQGHGQSHGQGQGQGYGNNQGQGYGNNQGQGYGNNQSEQQQPQQQYNYGNEKPQVEPTKEEQKKDWRDLDDDRKKQLAVGGGLLAGAAAIAGGYFAFKEHEKSEEEKKAQTWALQNWIKDAEDRTRQFKQNGPQGPCTWVLTQDKNIPSGAIVGGEERGAKLYICRAFYDGAIIPGKAAEGMKLGGVLGYRDEEIQVPKYEVLIGDMRALRWVQAHGRVDLRNLGARPVEGGRENDGTPLYIAQAPHKGATHPGKASEKLDGAYIPYGGGEKRVDNYQVLCYA</sequence>
<evidence type="ECO:0000256" key="1">
    <source>
        <dbReference type="ARBA" id="ARBA00022801"/>
    </source>
</evidence>